<name>A0A1W1CQD3_9ZZZZ</name>
<organism evidence="1">
    <name type="scientific">hydrothermal vent metagenome</name>
    <dbReference type="NCBI Taxonomy" id="652676"/>
    <lineage>
        <taxon>unclassified sequences</taxon>
        <taxon>metagenomes</taxon>
        <taxon>ecological metagenomes</taxon>
    </lineage>
</organism>
<protein>
    <submittedName>
        <fullName evidence="1">Nitric oxide-responding transcriptional regulator Dnr (Crp/Fnr family)</fullName>
    </submittedName>
</protein>
<gene>
    <name evidence="1" type="ORF">MNB_SV-10-1587</name>
</gene>
<evidence type="ECO:0000313" key="1">
    <source>
        <dbReference type="EMBL" id="SFV68098.1"/>
    </source>
</evidence>
<accession>A0A1W1CQD3</accession>
<dbReference type="AlphaFoldDB" id="A0A1W1CQD3"/>
<proteinExistence type="predicted"/>
<sequence>MIFIGLSTTAAFAGNQLKKVASSQESLSHTLIQTYQSRHADQMIATVKKLEAGHARLHAKIKDQELKNLIVYLQLCLKDLEKLSHKPYSTQNAKRVADLSSSLSEGNHYILSSL</sequence>
<dbReference type="EMBL" id="FPHL01000050">
    <property type="protein sequence ID" value="SFV68098.1"/>
    <property type="molecule type" value="Genomic_DNA"/>
</dbReference>
<reference evidence="1" key="1">
    <citation type="submission" date="2016-10" db="EMBL/GenBank/DDBJ databases">
        <authorList>
            <person name="de Groot N.N."/>
        </authorList>
    </citation>
    <scope>NUCLEOTIDE SEQUENCE</scope>
</reference>